<keyword evidence="6" id="KW-0145">Chemotaxis</keyword>
<evidence type="ECO:0000256" key="8">
    <source>
        <dbReference type="ARBA" id="ARBA00023136"/>
    </source>
</evidence>
<keyword evidence="9" id="KW-0975">Bacterial flagellum</keyword>
<dbReference type="AlphaFoldDB" id="A0A2N5X1E4"/>
<dbReference type="GO" id="GO:0003774">
    <property type="term" value="F:cytoskeletal motor activity"/>
    <property type="evidence" value="ECO:0007669"/>
    <property type="project" value="InterPro"/>
</dbReference>
<dbReference type="EMBL" id="PKUS01000016">
    <property type="protein sequence ID" value="PLW68302.1"/>
    <property type="molecule type" value="Genomic_DNA"/>
</dbReference>
<evidence type="ECO:0000256" key="7">
    <source>
        <dbReference type="ARBA" id="ARBA00022779"/>
    </source>
</evidence>
<gene>
    <name evidence="12" type="ORF">C0039_12965</name>
</gene>
<dbReference type="RefSeq" id="WP_075999241.1">
    <property type="nucleotide sequence ID" value="NZ_PKUS01000016.1"/>
</dbReference>
<evidence type="ECO:0000313" key="12">
    <source>
        <dbReference type="EMBL" id="PLW68302.1"/>
    </source>
</evidence>
<evidence type="ECO:0000313" key="13">
    <source>
        <dbReference type="Proteomes" id="UP000235005"/>
    </source>
</evidence>
<dbReference type="Gene3D" id="2.30.330.10">
    <property type="entry name" value="SpoA-like"/>
    <property type="match status" value="1"/>
</dbReference>
<evidence type="ECO:0000256" key="6">
    <source>
        <dbReference type="ARBA" id="ARBA00022500"/>
    </source>
</evidence>
<comment type="subcellular location">
    <subcellularLocation>
        <location evidence="1">Bacterial flagellum basal body</location>
    </subcellularLocation>
    <subcellularLocation>
        <location evidence="2">Cell membrane</location>
        <topology evidence="2">Peripheral membrane protein</topology>
    </subcellularLocation>
</comment>
<feature type="domain" description="Flagellar motor switch protein FliN-like C-terminal" evidence="11">
    <location>
        <begin position="254"/>
        <end position="321"/>
    </location>
</feature>
<evidence type="ECO:0000256" key="9">
    <source>
        <dbReference type="ARBA" id="ARBA00023143"/>
    </source>
</evidence>
<comment type="function">
    <text evidence="10">FliM is one of three proteins (FliG, FliN, FliM) that forms the rotor-mounted switch complex (C ring), located at the base of the basal body. This complex interacts with the CheY and CheZ chemotaxis proteins, in addition to contacting components of the motor that determine the direction of flagellar rotation.</text>
</comment>
<dbReference type="GO" id="GO:0050918">
    <property type="term" value="P:positive chemotaxis"/>
    <property type="evidence" value="ECO:0007669"/>
    <property type="project" value="TreeGrafter"/>
</dbReference>
<dbReference type="Proteomes" id="UP000235005">
    <property type="component" value="Unassembled WGS sequence"/>
</dbReference>
<name>A0A2N5X1E4_9GAMM</name>
<evidence type="ECO:0000256" key="1">
    <source>
        <dbReference type="ARBA" id="ARBA00004117"/>
    </source>
</evidence>
<dbReference type="InterPro" id="IPR001689">
    <property type="entry name" value="Flag_FliM"/>
</dbReference>
<dbReference type="Gene3D" id="3.40.1550.10">
    <property type="entry name" value="CheC-like"/>
    <property type="match status" value="1"/>
</dbReference>
<comment type="similarity">
    <text evidence="3">Belongs to the FliM family.</text>
</comment>
<organism evidence="12 13">
    <name type="scientific">Pseudohalioglobus lutimaris</name>
    <dbReference type="NCBI Taxonomy" id="1737061"/>
    <lineage>
        <taxon>Bacteria</taxon>
        <taxon>Pseudomonadati</taxon>
        <taxon>Pseudomonadota</taxon>
        <taxon>Gammaproteobacteria</taxon>
        <taxon>Cellvibrionales</taxon>
        <taxon>Halieaceae</taxon>
        <taxon>Pseudohalioglobus</taxon>
    </lineage>
</organism>
<dbReference type="SUPFAM" id="SSF101801">
    <property type="entry name" value="Surface presentation of antigens (SPOA)"/>
    <property type="match status" value="1"/>
</dbReference>
<dbReference type="GO" id="GO:0005886">
    <property type="term" value="C:plasma membrane"/>
    <property type="evidence" value="ECO:0007669"/>
    <property type="project" value="UniProtKB-SubCell"/>
</dbReference>
<dbReference type="PANTHER" id="PTHR30034">
    <property type="entry name" value="FLAGELLAR MOTOR SWITCH PROTEIN FLIM"/>
    <property type="match status" value="1"/>
</dbReference>
<comment type="caution">
    <text evidence="12">The sequence shown here is derived from an EMBL/GenBank/DDBJ whole genome shotgun (WGS) entry which is preliminary data.</text>
</comment>
<evidence type="ECO:0000259" key="11">
    <source>
        <dbReference type="Pfam" id="PF01052"/>
    </source>
</evidence>
<evidence type="ECO:0000256" key="2">
    <source>
        <dbReference type="ARBA" id="ARBA00004202"/>
    </source>
</evidence>
<dbReference type="GO" id="GO:0071978">
    <property type="term" value="P:bacterial-type flagellum-dependent swarming motility"/>
    <property type="evidence" value="ECO:0007669"/>
    <property type="project" value="TreeGrafter"/>
</dbReference>
<dbReference type="CDD" id="cd17908">
    <property type="entry name" value="FliM"/>
    <property type="match status" value="1"/>
</dbReference>
<dbReference type="GO" id="GO:0009425">
    <property type="term" value="C:bacterial-type flagellum basal body"/>
    <property type="evidence" value="ECO:0007669"/>
    <property type="project" value="UniProtKB-SubCell"/>
</dbReference>
<keyword evidence="7" id="KW-0283">Flagellar rotation</keyword>
<dbReference type="OrthoDB" id="9806941at2"/>
<dbReference type="PANTHER" id="PTHR30034:SF6">
    <property type="entry name" value="YOP PROTEINS TRANSLOCATION PROTEIN Q"/>
    <property type="match status" value="1"/>
</dbReference>
<dbReference type="InterPro" id="IPR001543">
    <property type="entry name" value="FliN-like_C"/>
</dbReference>
<dbReference type="InterPro" id="IPR028976">
    <property type="entry name" value="CheC-like_sf"/>
</dbReference>
<evidence type="ECO:0000256" key="10">
    <source>
        <dbReference type="ARBA" id="ARBA00025044"/>
    </source>
</evidence>
<protein>
    <recommendedName>
        <fullName evidence="4">Flagellar motor switch protein FliM</fullName>
    </recommendedName>
</protein>
<accession>A0A2N5X1E4</accession>
<evidence type="ECO:0000256" key="5">
    <source>
        <dbReference type="ARBA" id="ARBA00022475"/>
    </source>
</evidence>
<keyword evidence="8" id="KW-0472">Membrane</keyword>
<sequence>MESSDVLTEQELDALMDTISDEGVDGASGAALRDCELFDFASRQHMLLAQMPALETLTERHAAALEQMLMDAYKMPVKVVPAKVAMLPASQAMQGVTEPAGINLFSLGPLNGVSCVVLPGDFLSFLVESYFGGVPGASGGRTAGKELTPTERRINDVFCGRFLDCLQTVWKDKVALTPLVHSVEQSPEHMRIGSEDDLILRFSFAVTALECEFSIDWCMPYATLEPLRARLGVLPPEVRPQASADWERHFRTALGSVSLEITGAFFTRTVSIADVLTYREGAIVPIQMPDEVTVLIEGVPFSMGEHGVINGKKSIKIKDLIQQGGNAA</sequence>
<dbReference type="PRINTS" id="PR00955">
    <property type="entry name" value="FLGMOTORFLIM"/>
</dbReference>
<keyword evidence="13" id="KW-1185">Reference proteome</keyword>
<dbReference type="SUPFAM" id="SSF103039">
    <property type="entry name" value="CheC-like"/>
    <property type="match status" value="1"/>
</dbReference>
<proteinExistence type="inferred from homology"/>
<dbReference type="Pfam" id="PF01052">
    <property type="entry name" value="FliMN_C"/>
    <property type="match status" value="1"/>
</dbReference>
<keyword evidence="5" id="KW-1003">Cell membrane</keyword>
<dbReference type="InterPro" id="IPR036429">
    <property type="entry name" value="SpoA-like_sf"/>
</dbReference>
<evidence type="ECO:0000256" key="3">
    <source>
        <dbReference type="ARBA" id="ARBA00011049"/>
    </source>
</evidence>
<dbReference type="Pfam" id="PF02154">
    <property type="entry name" value="FliM"/>
    <property type="match status" value="1"/>
</dbReference>
<reference evidence="12 13" key="1">
    <citation type="submission" date="2018-01" db="EMBL/GenBank/DDBJ databases">
        <title>The draft genome sequence of Halioglobus lutimaris HF004.</title>
        <authorList>
            <person name="Du Z.-J."/>
            <person name="Shi M.-J."/>
        </authorList>
    </citation>
    <scope>NUCLEOTIDE SEQUENCE [LARGE SCALE GENOMIC DNA]</scope>
    <source>
        <strain evidence="12 13">HF004</strain>
    </source>
</reference>
<evidence type="ECO:0000256" key="4">
    <source>
        <dbReference type="ARBA" id="ARBA00021898"/>
    </source>
</evidence>